<reference evidence="4" key="1">
    <citation type="submission" date="2025-08" db="UniProtKB">
        <authorList>
            <consortium name="RefSeq"/>
        </authorList>
    </citation>
    <scope>IDENTIFICATION</scope>
</reference>
<dbReference type="InterPro" id="IPR046960">
    <property type="entry name" value="PPR_At4g14850-like_plant"/>
</dbReference>
<dbReference type="KEGG" id="nnu:104605978"/>
<dbReference type="AlphaFoldDB" id="A0A1U8AN57"/>
<dbReference type="Gene3D" id="1.25.40.10">
    <property type="entry name" value="Tetratricopeptide repeat domain"/>
    <property type="match status" value="5"/>
</dbReference>
<dbReference type="eggNOG" id="KOG4197">
    <property type="taxonomic scope" value="Eukaryota"/>
</dbReference>
<keyword evidence="3" id="KW-1185">Reference proteome</keyword>
<dbReference type="Pfam" id="PF13041">
    <property type="entry name" value="PPR_2"/>
    <property type="match status" value="2"/>
</dbReference>
<accession>A0A1U8AN57</accession>
<dbReference type="GO" id="GO:0003723">
    <property type="term" value="F:RNA binding"/>
    <property type="evidence" value="ECO:0007669"/>
    <property type="project" value="InterPro"/>
</dbReference>
<protein>
    <submittedName>
        <fullName evidence="4">Pentatricopeptide repeat-containing protein At5g19020, mitochondrial</fullName>
    </submittedName>
</protein>
<dbReference type="Pfam" id="PF01535">
    <property type="entry name" value="PPR"/>
    <property type="match status" value="7"/>
</dbReference>
<dbReference type="FunFam" id="1.25.40.10:FF:000212">
    <property type="entry name" value="Pentatricopeptide repeat-containing protein At2g03380, mitochondrial"/>
    <property type="match status" value="1"/>
</dbReference>
<keyword evidence="1" id="KW-0677">Repeat</keyword>
<evidence type="ECO:0000256" key="2">
    <source>
        <dbReference type="ARBA" id="ARBA00061659"/>
    </source>
</evidence>
<dbReference type="OMA" id="RWAHEYV"/>
<evidence type="ECO:0000313" key="4">
    <source>
        <dbReference type="RefSeq" id="XP_010269256.1"/>
    </source>
</evidence>
<dbReference type="NCBIfam" id="TIGR00756">
    <property type="entry name" value="PPR"/>
    <property type="match status" value="7"/>
</dbReference>
<dbReference type="PROSITE" id="PS51375">
    <property type="entry name" value="PPR"/>
    <property type="match status" value="5"/>
</dbReference>
<proteinExistence type="inferred from homology"/>
<dbReference type="PANTHER" id="PTHR47926">
    <property type="entry name" value="PENTATRICOPEPTIDE REPEAT-CONTAINING PROTEIN"/>
    <property type="match status" value="1"/>
</dbReference>
<dbReference type="GeneID" id="104605978"/>
<dbReference type="OrthoDB" id="601293at2759"/>
<dbReference type="InterPro" id="IPR046848">
    <property type="entry name" value="E_motif"/>
</dbReference>
<dbReference type="RefSeq" id="XP_010269256.1">
    <property type="nucleotide sequence ID" value="XM_010270954.2"/>
</dbReference>
<dbReference type="InterPro" id="IPR011990">
    <property type="entry name" value="TPR-like_helical_dom_sf"/>
</dbReference>
<comment type="similarity">
    <text evidence="2">Belongs to the PPR family. PCMP-E subfamily.</text>
</comment>
<dbReference type="FunFam" id="1.25.40.10:FF:000442">
    <property type="entry name" value="Pentatricopeptide repeat-containing protein At3g49710"/>
    <property type="match status" value="2"/>
</dbReference>
<sequence>MRRVHHVVVRRSNRRWAWTDLRKNHSLSSQPPEYHMQSLFEGRKAKKHTTCEFALVSALKSCTSLLAICQGEQIHSFALKSGLHSNLFIRNSLINFYVKCGRIEAARSMFASCSLLDSASWNIMIAGYVKLGRLEDAYQLFRIMPSRDCVSFTTMIMGFAQNDRLVEALDVFNEMRAMGVTPNEVTLASVISSYSHLGGLRDICMLHAMAIKLGLETHTLVSTNLIHMYSICSSLADARIIFDDMPERNIVSWNAMLNGYSKAGFVDSAKDLFERIPEKDLVSWGTMIDGYIRVDRLNEALVTYIEMLRAGFGPNEVMIVDILSACGRAIATNEGLQFHGAIIKTGLDCHVFMQATIIHFYSACHMIDLACLQFKLGNKENISSWNALISGFVRNNMVDLARQLFSEMPERDVVSWSSMIAGYAQSKQSNLALELFHEMITSGIQPNEITMVSILSVIATSGTLEQGRWVHDYINNNSIPLNDNLGAALIDMYAKCGSINKALKVFSQIQGRSSSISPWNAFICGLAMHGYADMSIKLFLDLQRTHIKPNSITFIGVLSACCHAGLVDSGVRYFRSMKTVYNLDPNIKHYGCMVDLLGRAGHLEEAEQLIASMPMEADVVIWGTLLAASRTHGNVEIGEKAAERLSRLEPDHGAGRILLSNIYADAGRWDDVFAVRRKMQSERMKKSPGYSGVV</sequence>
<dbReference type="PANTHER" id="PTHR47926:SF407">
    <property type="entry name" value="(WILD MALAYSIAN BANANA) HYPOTHETICAL PROTEIN"/>
    <property type="match status" value="1"/>
</dbReference>
<dbReference type="Pfam" id="PF20431">
    <property type="entry name" value="E_motif"/>
    <property type="match status" value="1"/>
</dbReference>
<dbReference type="Proteomes" id="UP000189703">
    <property type="component" value="Unplaced"/>
</dbReference>
<gene>
    <name evidence="4" type="primary">LOC104605978</name>
</gene>
<evidence type="ECO:0000256" key="1">
    <source>
        <dbReference type="ARBA" id="ARBA00022737"/>
    </source>
</evidence>
<dbReference type="FunCoup" id="A0A1U8AN57">
    <property type="interactions" value="927"/>
</dbReference>
<organism evidence="3 4">
    <name type="scientific">Nelumbo nucifera</name>
    <name type="common">Sacred lotus</name>
    <dbReference type="NCBI Taxonomy" id="4432"/>
    <lineage>
        <taxon>Eukaryota</taxon>
        <taxon>Viridiplantae</taxon>
        <taxon>Streptophyta</taxon>
        <taxon>Embryophyta</taxon>
        <taxon>Tracheophyta</taxon>
        <taxon>Spermatophyta</taxon>
        <taxon>Magnoliopsida</taxon>
        <taxon>Proteales</taxon>
        <taxon>Nelumbonaceae</taxon>
        <taxon>Nelumbo</taxon>
    </lineage>
</organism>
<evidence type="ECO:0000313" key="3">
    <source>
        <dbReference type="Proteomes" id="UP000189703"/>
    </source>
</evidence>
<dbReference type="FunFam" id="1.25.40.10:FF:000348">
    <property type="entry name" value="Pentatricopeptide repeat-containing protein chloroplastic"/>
    <property type="match status" value="1"/>
</dbReference>
<name>A0A1U8AN57_NELNU</name>
<dbReference type="InterPro" id="IPR002885">
    <property type="entry name" value="PPR_rpt"/>
</dbReference>
<dbReference type="GO" id="GO:0009451">
    <property type="term" value="P:RNA modification"/>
    <property type="evidence" value="ECO:0007669"/>
    <property type="project" value="InterPro"/>
</dbReference>